<evidence type="ECO:0000313" key="2">
    <source>
        <dbReference type="EMBL" id="ANB19761.1"/>
    </source>
</evidence>
<proteinExistence type="predicted"/>
<keyword evidence="1" id="KW-1133">Transmembrane helix</keyword>
<accession>A0A167HB53</accession>
<feature type="transmembrane region" description="Helical" evidence="1">
    <location>
        <begin position="75"/>
        <end position="93"/>
    </location>
</feature>
<evidence type="ECO:0000256" key="1">
    <source>
        <dbReference type="SAM" id="Phobius"/>
    </source>
</evidence>
<feature type="transmembrane region" description="Helical" evidence="1">
    <location>
        <begin position="99"/>
        <end position="121"/>
    </location>
</feature>
<name>A0A167HB53_9GAMM</name>
<feature type="transmembrane region" description="Helical" evidence="1">
    <location>
        <begin position="12"/>
        <end position="30"/>
    </location>
</feature>
<keyword evidence="1" id="KW-0812">Transmembrane</keyword>
<dbReference type="AlphaFoldDB" id="A0A167HB53"/>
<dbReference type="STRING" id="1300342.I596_3778"/>
<evidence type="ECO:0000313" key="3">
    <source>
        <dbReference type="Proteomes" id="UP000076830"/>
    </source>
</evidence>
<dbReference type="RefSeq" id="WP_067651035.1">
    <property type="nucleotide sequence ID" value="NZ_CP015249.1"/>
</dbReference>
<protein>
    <recommendedName>
        <fullName evidence="4">Transmembrane protein</fullName>
    </recommendedName>
</protein>
<dbReference type="KEGG" id="dko:I596_3778"/>
<dbReference type="Proteomes" id="UP000076830">
    <property type="component" value="Chromosome"/>
</dbReference>
<keyword evidence="1" id="KW-0472">Membrane</keyword>
<feature type="transmembrane region" description="Helical" evidence="1">
    <location>
        <begin position="36"/>
        <end position="55"/>
    </location>
</feature>
<reference evidence="2 3" key="1">
    <citation type="submission" date="2016-04" db="EMBL/GenBank/DDBJ databases">
        <title>Complete genome sequence of Dokdonella koreensis DS-123T.</title>
        <authorList>
            <person name="Kim J.F."/>
            <person name="Lee H."/>
            <person name="Kwak M.-J."/>
        </authorList>
    </citation>
    <scope>NUCLEOTIDE SEQUENCE [LARGE SCALE GENOMIC DNA]</scope>
    <source>
        <strain evidence="2 3">DS-123</strain>
    </source>
</reference>
<keyword evidence="3" id="KW-1185">Reference proteome</keyword>
<dbReference type="EMBL" id="CP015249">
    <property type="protein sequence ID" value="ANB19761.1"/>
    <property type="molecule type" value="Genomic_DNA"/>
</dbReference>
<dbReference type="OrthoDB" id="5959834at2"/>
<evidence type="ECO:0008006" key="4">
    <source>
        <dbReference type="Google" id="ProtNLM"/>
    </source>
</evidence>
<gene>
    <name evidence="2" type="ORF">I596_3778</name>
</gene>
<sequence>MNKQWSRYLRDVGPPVLTYVAVVVASSLLARRMEPGVLRVLVAALPLPTIIWLAYAEVARLRKRDELRQRIELEAMTIGFGLSFGVIVMLVFLDLHGAVHIPLSVAAFVMAGCLLAAQIWVRARYRYGWLQSDRDEKP</sequence>
<organism evidence="2 3">
    <name type="scientific">Dokdonella koreensis DS-123</name>
    <dbReference type="NCBI Taxonomy" id="1300342"/>
    <lineage>
        <taxon>Bacteria</taxon>
        <taxon>Pseudomonadati</taxon>
        <taxon>Pseudomonadota</taxon>
        <taxon>Gammaproteobacteria</taxon>
        <taxon>Lysobacterales</taxon>
        <taxon>Rhodanobacteraceae</taxon>
        <taxon>Dokdonella</taxon>
    </lineage>
</organism>